<accession>A0ABS7FFF2</accession>
<dbReference type="CDD" id="cd01700">
    <property type="entry name" value="PolY_Pol_V_umuC"/>
    <property type="match status" value="1"/>
</dbReference>
<gene>
    <name evidence="7" type="ORF">KIF53_10420</name>
</gene>
<evidence type="ECO:0000259" key="6">
    <source>
        <dbReference type="PROSITE" id="PS50173"/>
    </source>
</evidence>
<protein>
    <submittedName>
        <fullName evidence="7">Y-family DNA polymerase</fullName>
    </submittedName>
</protein>
<dbReference type="Gene3D" id="3.40.1170.60">
    <property type="match status" value="1"/>
</dbReference>
<dbReference type="GeneID" id="89686067"/>
<reference evidence="7 8" key="1">
    <citation type="submission" date="2021-05" db="EMBL/GenBank/DDBJ databases">
        <title>Draft Whole Genome Sequencing Of Biosensor Chromobacterium violaceum Strain CV026 Reveals A Regulatory RNA In Chromobacterium violaceum Phenotype Regulatory Network.</title>
        <authorList>
            <person name="Hong K.W."/>
            <person name="Chan K.G."/>
            <person name="Chang C.-Y."/>
        </authorList>
    </citation>
    <scope>NUCLEOTIDE SEQUENCE [LARGE SCALE GENOMIC DNA]</scope>
    <source>
        <strain evidence="7 8">ATCC 31532</strain>
    </source>
</reference>
<keyword evidence="3" id="KW-0741">SOS mutagenesis</keyword>
<evidence type="ECO:0000256" key="2">
    <source>
        <dbReference type="ARBA" id="ARBA00022763"/>
    </source>
</evidence>
<keyword evidence="5" id="KW-0742">SOS response</keyword>
<dbReference type="EMBL" id="JAHDTB010000007">
    <property type="protein sequence ID" value="MBW8288039.1"/>
    <property type="molecule type" value="Genomic_DNA"/>
</dbReference>
<evidence type="ECO:0000256" key="5">
    <source>
        <dbReference type="ARBA" id="ARBA00023236"/>
    </source>
</evidence>
<proteinExistence type="inferred from homology"/>
<evidence type="ECO:0000256" key="3">
    <source>
        <dbReference type="ARBA" id="ARBA00023199"/>
    </source>
</evidence>
<evidence type="ECO:0000313" key="8">
    <source>
        <dbReference type="Proteomes" id="UP000711178"/>
    </source>
</evidence>
<comment type="similarity">
    <text evidence="1">Belongs to the DNA polymerase type-Y family.</text>
</comment>
<evidence type="ECO:0000256" key="1">
    <source>
        <dbReference type="ARBA" id="ARBA00010945"/>
    </source>
</evidence>
<evidence type="ECO:0000313" key="7">
    <source>
        <dbReference type="EMBL" id="MBW8288039.1"/>
    </source>
</evidence>
<dbReference type="RefSeq" id="WP_043572108.1">
    <property type="nucleotide sequence ID" value="NZ_CP142381.1"/>
</dbReference>
<dbReference type="InterPro" id="IPR043128">
    <property type="entry name" value="Rev_trsase/Diguanyl_cyclase"/>
</dbReference>
<dbReference type="InterPro" id="IPR017961">
    <property type="entry name" value="DNA_pol_Y-fam_little_finger"/>
</dbReference>
<keyword evidence="4" id="KW-0234">DNA repair</keyword>
<comment type="caution">
    <text evidence="7">The sequence shown here is derived from an EMBL/GenBank/DDBJ whole genome shotgun (WGS) entry which is preliminary data.</text>
</comment>
<organism evidence="7 8">
    <name type="scientific">Chromobacterium subtsugae</name>
    <dbReference type="NCBI Taxonomy" id="251747"/>
    <lineage>
        <taxon>Bacteria</taxon>
        <taxon>Pseudomonadati</taxon>
        <taxon>Pseudomonadota</taxon>
        <taxon>Betaproteobacteria</taxon>
        <taxon>Neisseriales</taxon>
        <taxon>Chromobacteriaceae</taxon>
        <taxon>Chromobacterium</taxon>
    </lineage>
</organism>
<sequence>MSQYALVDGNNFYASCERVFRPDLAGKPIVVLSNNDGCVVAASAEAKALGLRMFGPFFEIAGLCKHHGVTVFSSNYTLYGDMSRRMMAILAGHAPGQEVYSIDECFLDLTGVADAEALARRMRGDVLRRIGIPACVGLGPSKTLAKLANHIAKKQPRWDGVFSWDWLSAADADAMMATLPAGKVWGVGPRLAGKLEVLGIHTALQLKQADPHQIRRQFSVTLERTVAELNGVNCLRLGEVAPARQQILSSRSFGEKPRDLNVLAAAISHHVSHAAEKLRQQNSVAGLVAVSIRTSPFLGAPYNGYVAMPLAQPSDDTITLARAALAGLRAVYRRGLLYQKAGVILMEISPRGIRQTDLFQQAPDPRRQKLMQTMDAINREYGRNSLRLGAEALTKNWEMRQDQRSPCYSTRLDQILRVK</sequence>
<dbReference type="Gene3D" id="1.10.150.20">
    <property type="entry name" value="5' to 3' exonuclease, C-terminal subdomain"/>
    <property type="match status" value="1"/>
</dbReference>
<dbReference type="SUPFAM" id="SSF56672">
    <property type="entry name" value="DNA/RNA polymerases"/>
    <property type="match status" value="1"/>
</dbReference>
<keyword evidence="2" id="KW-0227">DNA damage</keyword>
<dbReference type="InterPro" id="IPR001126">
    <property type="entry name" value="UmuC"/>
</dbReference>
<dbReference type="Proteomes" id="UP000711178">
    <property type="component" value="Unassembled WGS sequence"/>
</dbReference>
<dbReference type="PROSITE" id="PS50173">
    <property type="entry name" value="UMUC"/>
    <property type="match status" value="1"/>
</dbReference>
<dbReference type="PANTHER" id="PTHR11076">
    <property type="entry name" value="DNA REPAIR POLYMERASE UMUC / TRANSFERASE FAMILY MEMBER"/>
    <property type="match status" value="1"/>
</dbReference>
<keyword evidence="8" id="KW-1185">Reference proteome</keyword>
<dbReference type="InterPro" id="IPR025188">
    <property type="entry name" value="DUF4113"/>
</dbReference>
<dbReference type="Pfam" id="PF13438">
    <property type="entry name" value="DUF4113"/>
    <property type="match status" value="1"/>
</dbReference>
<dbReference type="PANTHER" id="PTHR11076:SF34">
    <property type="entry name" value="PROTEIN UMUC"/>
    <property type="match status" value="1"/>
</dbReference>
<feature type="domain" description="UmuC" evidence="6">
    <location>
        <begin position="4"/>
        <end position="188"/>
    </location>
</feature>
<dbReference type="Pfam" id="PF11799">
    <property type="entry name" value="IMS_C"/>
    <property type="match status" value="1"/>
</dbReference>
<dbReference type="InterPro" id="IPR043502">
    <property type="entry name" value="DNA/RNA_pol_sf"/>
</dbReference>
<evidence type="ECO:0000256" key="4">
    <source>
        <dbReference type="ARBA" id="ARBA00023204"/>
    </source>
</evidence>
<dbReference type="InterPro" id="IPR050116">
    <property type="entry name" value="DNA_polymerase-Y"/>
</dbReference>
<dbReference type="Pfam" id="PF00817">
    <property type="entry name" value="IMS"/>
    <property type="match status" value="1"/>
</dbReference>
<name>A0ABS7FFF2_9NEIS</name>
<dbReference type="Gene3D" id="3.30.70.270">
    <property type="match status" value="1"/>
</dbReference>